<evidence type="ECO:0000313" key="5">
    <source>
        <dbReference type="EMBL" id="GMN40571.1"/>
    </source>
</evidence>
<protein>
    <recommendedName>
        <fullName evidence="7">Non-specific lipid-transfer protein</fullName>
    </recommendedName>
</protein>
<comment type="caution">
    <text evidence="5">The sequence shown here is derived from an EMBL/GenBank/DDBJ whole genome shotgun (WGS) entry which is preliminary data.</text>
</comment>
<dbReference type="PROSITE" id="PS00597">
    <property type="entry name" value="PLANT_LTP"/>
    <property type="match status" value="1"/>
</dbReference>
<comment type="function">
    <text evidence="1">Plant non-specific lipid-transfer proteins transfer phospholipids as well as galactolipids across membranes. May play a role in wax or cutin deposition in the cell walls of expanding epidermal cells and certain secretory tissues.</text>
</comment>
<dbReference type="EMBL" id="BTGU01000011">
    <property type="protein sequence ID" value="GMN40571.1"/>
    <property type="molecule type" value="Genomic_DNA"/>
</dbReference>
<dbReference type="Gene3D" id="1.10.110.10">
    <property type="entry name" value="Plant lipid-transfer and hydrophobic proteins"/>
    <property type="match status" value="2"/>
</dbReference>
<dbReference type="GO" id="GO:0008289">
    <property type="term" value="F:lipid binding"/>
    <property type="evidence" value="ECO:0007669"/>
    <property type="project" value="UniProtKB-KW"/>
</dbReference>
<evidence type="ECO:0000256" key="1">
    <source>
        <dbReference type="ARBA" id="ARBA00003211"/>
    </source>
</evidence>
<evidence type="ECO:0008006" key="7">
    <source>
        <dbReference type="Google" id="ProtNLM"/>
    </source>
</evidence>
<evidence type="ECO:0000256" key="3">
    <source>
        <dbReference type="ARBA" id="ARBA00022448"/>
    </source>
</evidence>
<dbReference type="PANTHER" id="PTHR33076">
    <property type="entry name" value="NON-SPECIFIC LIPID-TRANSFER PROTEIN 2-RELATED"/>
    <property type="match status" value="1"/>
</dbReference>
<name>A0AA88D2X1_FICCA</name>
<reference evidence="5" key="1">
    <citation type="submission" date="2023-07" db="EMBL/GenBank/DDBJ databases">
        <title>draft genome sequence of fig (Ficus carica).</title>
        <authorList>
            <person name="Takahashi T."/>
            <person name="Nishimura K."/>
        </authorList>
    </citation>
    <scope>NUCLEOTIDE SEQUENCE</scope>
</reference>
<dbReference type="SUPFAM" id="SSF47699">
    <property type="entry name" value="Bifunctional inhibitor/lipid-transfer protein/seed storage 2S albumin"/>
    <property type="match status" value="1"/>
</dbReference>
<dbReference type="InterPro" id="IPR000528">
    <property type="entry name" value="Plant_nsLTP"/>
</dbReference>
<dbReference type="Proteomes" id="UP001187192">
    <property type="component" value="Unassembled WGS sequence"/>
</dbReference>
<dbReference type="AlphaFoldDB" id="A0AA88D2X1"/>
<organism evidence="5 6">
    <name type="scientific">Ficus carica</name>
    <name type="common">Common fig</name>
    <dbReference type="NCBI Taxonomy" id="3494"/>
    <lineage>
        <taxon>Eukaryota</taxon>
        <taxon>Viridiplantae</taxon>
        <taxon>Streptophyta</taxon>
        <taxon>Embryophyta</taxon>
        <taxon>Tracheophyta</taxon>
        <taxon>Spermatophyta</taxon>
        <taxon>Magnoliopsida</taxon>
        <taxon>eudicotyledons</taxon>
        <taxon>Gunneridae</taxon>
        <taxon>Pentapetalae</taxon>
        <taxon>rosids</taxon>
        <taxon>fabids</taxon>
        <taxon>Rosales</taxon>
        <taxon>Moraceae</taxon>
        <taxon>Ficeae</taxon>
        <taxon>Ficus</taxon>
    </lineage>
</organism>
<dbReference type="GO" id="GO:0006869">
    <property type="term" value="P:lipid transport"/>
    <property type="evidence" value="ECO:0007669"/>
    <property type="project" value="InterPro"/>
</dbReference>
<sequence>MVRYQTPCVSNVVNGGTVPEACCNGIRTLYGLGKTTDDRQGLPSKCGLNLPYQISPSTDCKRI</sequence>
<accession>A0AA88D2X1</accession>
<evidence type="ECO:0000256" key="2">
    <source>
        <dbReference type="ARBA" id="ARBA00009748"/>
    </source>
</evidence>
<dbReference type="InterPro" id="IPR036312">
    <property type="entry name" value="Bifun_inhib/LTP/seed_sf"/>
</dbReference>
<evidence type="ECO:0000313" key="6">
    <source>
        <dbReference type="Proteomes" id="UP001187192"/>
    </source>
</evidence>
<gene>
    <name evidence="5" type="ORF">TIFTF001_009800</name>
</gene>
<proteinExistence type="inferred from homology"/>
<keyword evidence="3" id="KW-0813">Transport</keyword>
<comment type="similarity">
    <text evidence="2">Belongs to the plant LTP family.</text>
</comment>
<keyword evidence="6" id="KW-1185">Reference proteome</keyword>
<keyword evidence="4" id="KW-0446">Lipid-binding</keyword>
<evidence type="ECO:0000256" key="4">
    <source>
        <dbReference type="ARBA" id="ARBA00023121"/>
    </source>
</evidence>